<dbReference type="RefSeq" id="WP_187813434.1">
    <property type="nucleotide sequence ID" value="NZ_JACTVJ010000005.1"/>
</dbReference>
<comment type="caution">
    <text evidence="1">The sequence shown here is derived from an EMBL/GenBank/DDBJ whole genome shotgun (WGS) entry which is preliminary data.</text>
</comment>
<dbReference type="EMBL" id="JACTVJ010000005">
    <property type="protein sequence ID" value="MBC9712968.1"/>
    <property type="molecule type" value="Genomic_DNA"/>
</dbReference>
<sequence>MSDHCEVVFSCFLRDDTPESVLAALRWHLGLAPERPAHLDPEWHPYPLLEPDPDSWLPGGDTASLRRQSTGFTAEGERYAWGLFSRNHWLDDDLGYLVTVLELLAPHVEPDEDGFGGWFRYTHEAEQTPFVFRDGTYHKLGG</sequence>
<gene>
    <name evidence="1" type="ORF">H9Y04_10345</name>
</gene>
<keyword evidence="2" id="KW-1185">Reference proteome</keyword>
<organism evidence="1 2">
    <name type="scientific">Streptomyces polyasparticus</name>
    <dbReference type="NCBI Taxonomy" id="2767826"/>
    <lineage>
        <taxon>Bacteria</taxon>
        <taxon>Bacillati</taxon>
        <taxon>Actinomycetota</taxon>
        <taxon>Actinomycetes</taxon>
        <taxon>Kitasatosporales</taxon>
        <taxon>Streptomycetaceae</taxon>
        <taxon>Streptomyces</taxon>
    </lineage>
</organism>
<dbReference type="Proteomes" id="UP000642284">
    <property type="component" value="Unassembled WGS sequence"/>
</dbReference>
<evidence type="ECO:0000313" key="1">
    <source>
        <dbReference type="EMBL" id="MBC9712968.1"/>
    </source>
</evidence>
<protein>
    <submittedName>
        <fullName evidence="1">Uncharacterized protein</fullName>
    </submittedName>
</protein>
<reference evidence="1 2" key="1">
    <citation type="submission" date="2020-08" db="EMBL/GenBank/DDBJ databases">
        <title>Genemic of Streptomyces polyaspartic.</title>
        <authorList>
            <person name="Liu W."/>
        </authorList>
    </citation>
    <scope>NUCLEOTIDE SEQUENCE [LARGE SCALE GENOMIC DNA]</scope>
    <source>
        <strain evidence="1 2">TRM66268-LWL</strain>
    </source>
</reference>
<proteinExistence type="predicted"/>
<accession>A0ABR7SC24</accession>
<evidence type="ECO:0000313" key="2">
    <source>
        <dbReference type="Proteomes" id="UP000642284"/>
    </source>
</evidence>
<name>A0ABR7SC24_9ACTN</name>